<organism evidence="7 8">
    <name type="scientific">Rubrivivax gelatinosus</name>
    <name type="common">Rhodocyclus gelatinosus</name>
    <name type="synonym">Rhodopseudomonas gelatinosa</name>
    <dbReference type="NCBI Taxonomy" id="28068"/>
    <lineage>
        <taxon>Bacteria</taxon>
        <taxon>Pseudomonadati</taxon>
        <taxon>Pseudomonadota</taxon>
        <taxon>Betaproteobacteria</taxon>
        <taxon>Burkholderiales</taxon>
        <taxon>Sphaerotilaceae</taxon>
        <taxon>Rubrivivax</taxon>
    </lineage>
</organism>
<accession>A0A4R2M083</accession>
<dbReference type="AlphaFoldDB" id="A0A4R2M083"/>
<dbReference type="PANTHER" id="PTHR37481:SF1">
    <property type="entry name" value="LIPOPOLYSACCHARIDE EXPORT SYSTEM PROTEIN LPTC"/>
    <property type="match status" value="1"/>
</dbReference>
<dbReference type="InterPro" id="IPR010664">
    <property type="entry name" value="LipoPS_assembly_LptC-rel"/>
</dbReference>
<feature type="transmembrane region" description="Helical" evidence="6">
    <location>
        <begin position="41"/>
        <end position="61"/>
    </location>
</feature>
<evidence type="ECO:0000256" key="3">
    <source>
        <dbReference type="ARBA" id="ARBA00022692"/>
    </source>
</evidence>
<protein>
    <submittedName>
        <fullName evidence="7">Lipopolysaccharide export system protein LptC</fullName>
    </submittedName>
</protein>
<dbReference type="GO" id="GO:0030288">
    <property type="term" value="C:outer membrane-bounded periplasmic space"/>
    <property type="evidence" value="ECO:0007669"/>
    <property type="project" value="TreeGrafter"/>
</dbReference>
<dbReference type="GO" id="GO:0015221">
    <property type="term" value="F:lipopolysaccharide transmembrane transporter activity"/>
    <property type="evidence" value="ECO:0007669"/>
    <property type="project" value="InterPro"/>
</dbReference>
<sequence>MSVELHLPDLPEVPISVGQAPLPPGDARPRMPWSLRLREAVSAYLPLLLMALLALATWWLVKNTPSAPRAPEQTQLRQEPDYTMTGFSLERFAADGRLKVRIEGELMRHYPATDQIEIEHVRIRAVTPDGRITLADARRALATGDASEVQLLGSAHVTTTDDRGQTIRMDGEFLHAFLATERVRSHLPVRVTAADGGVFDARGLEYDHGLRKLDLSGPMRGVFPPRAPR</sequence>
<dbReference type="GO" id="GO:0017089">
    <property type="term" value="F:glycolipid transfer activity"/>
    <property type="evidence" value="ECO:0007669"/>
    <property type="project" value="TreeGrafter"/>
</dbReference>
<dbReference type="PANTHER" id="PTHR37481">
    <property type="entry name" value="LIPOPOLYSACCHARIDE EXPORT SYSTEM PROTEIN LPTC"/>
    <property type="match status" value="1"/>
</dbReference>
<keyword evidence="1" id="KW-1003">Cell membrane</keyword>
<comment type="caution">
    <text evidence="7">The sequence shown here is derived from an EMBL/GenBank/DDBJ whole genome shotgun (WGS) entry which is preliminary data.</text>
</comment>
<keyword evidence="4 6" id="KW-1133">Transmembrane helix</keyword>
<keyword evidence="3 6" id="KW-0812">Transmembrane</keyword>
<evidence type="ECO:0000256" key="4">
    <source>
        <dbReference type="ARBA" id="ARBA00022989"/>
    </source>
</evidence>
<proteinExistence type="predicted"/>
<dbReference type="Gene3D" id="2.60.450.10">
    <property type="entry name" value="Lipopolysaccharide (LPS) transport protein A like domain"/>
    <property type="match status" value="1"/>
</dbReference>
<dbReference type="GeneID" id="99682909"/>
<dbReference type="Pfam" id="PF06835">
    <property type="entry name" value="LptC"/>
    <property type="match status" value="1"/>
</dbReference>
<evidence type="ECO:0000313" key="8">
    <source>
        <dbReference type="Proteomes" id="UP000295106"/>
    </source>
</evidence>
<dbReference type="InterPro" id="IPR052363">
    <property type="entry name" value="LPS_export_LptC"/>
</dbReference>
<keyword evidence="5 6" id="KW-0472">Membrane</keyword>
<dbReference type="NCBIfam" id="TIGR04409">
    <property type="entry name" value="LptC_YrbK"/>
    <property type="match status" value="1"/>
</dbReference>
<dbReference type="Proteomes" id="UP000295106">
    <property type="component" value="Unassembled WGS sequence"/>
</dbReference>
<name>A0A4R2M083_RUBGE</name>
<reference evidence="7 8" key="1">
    <citation type="submission" date="2019-03" db="EMBL/GenBank/DDBJ databases">
        <title>Genomic Encyclopedia of Type Strains, Phase IV (KMG-IV): sequencing the most valuable type-strain genomes for metagenomic binning, comparative biology and taxonomic classification.</title>
        <authorList>
            <person name="Goeker M."/>
        </authorList>
    </citation>
    <scope>NUCLEOTIDE SEQUENCE [LARGE SCALE GENOMIC DNA]</scope>
    <source>
        <strain evidence="7 8">DSM 1709</strain>
    </source>
</reference>
<evidence type="ECO:0000256" key="2">
    <source>
        <dbReference type="ARBA" id="ARBA00022519"/>
    </source>
</evidence>
<evidence type="ECO:0000256" key="1">
    <source>
        <dbReference type="ARBA" id="ARBA00022475"/>
    </source>
</evidence>
<evidence type="ECO:0000256" key="5">
    <source>
        <dbReference type="ARBA" id="ARBA00023136"/>
    </source>
</evidence>
<evidence type="ECO:0000256" key="6">
    <source>
        <dbReference type="SAM" id="Phobius"/>
    </source>
</evidence>
<dbReference type="EMBL" id="SLXD01000013">
    <property type="protein sequence ID" value="TCP00409.1"/>
    <property type="molecule type" value="Genomic_DNA"/>
</dbReference>
<dbReference type="GO" id="GO:0005886">
    <property type="term" value="C:plasma membrane"/>
    <property type="evidence" value="ECO:0007669"/>
    <property type="project" value="InterPro"/>
</dbReference>
<gene>
    <name evidence="7" type="ORF">EV684_11340</name>
</gene>
<dbReference type="InterPro" id="IPR026265">
    <property type="entry name" value="LptC"/>
</dbReference>
<evidence type="ECO:0000313" key="7">
    <source>
        <dbReference type="EMBL" id="TCP00409.1"/>
    </source>
</evidence>
<keyword evidence="2" id="KW-0997">Cell inner membrane</keyword>
<dbReference type="OrthoDB" id="5298112at2"/>
<dbReference type="RefSeq" id="WP_132648838.1">
    <property type="nucleotide sequence ID" value="NZ_CP181386.1"/>
</dbReference>